<evidence type="ECO:0000313" key="2">
    <source>
        <dbReference type="Proteomes" id="UP000224634"/>
    </source>
</evidence>
<dbReference type="OrthoDB" id="3796887at2759"/>
<protein>
    <submittedName>
        <fullName evidence="1">Uncharacterized protein</fullName>
    </submittedName>
</protein>
<proteinExistence type="predicted"/>
<dbReference type="Proteomes" id="UP000224634">
    <property type="component" value="Unassembled WGS sequence"/>
</dbReference>
<evidence type="ECO:0000313" key="1">
    <source>
        <dbReference type="EMBL" id="PGH09628.1"/>
    </source>
</evidence>
<name>A0A2B7XM05_POLH7</name>
<sequence length="153" mass="16194">MGSGGLGFDFPVESAADGDGDGYHGSDDNCIGWTGRRGGLFLVGRTTAWTHGTVNAIKANIDITRISGNGEESNAFGKVIDTWVACNRPESEKFCAARDSGSLVFDSETADIVGLMFGSEIYTGEGYFMPFDVCLEDIEAVTGGKVIYPSKKA</sequence>
<dbReference type="EMBL" id="PDNA01000152">
    <property type="protein sequence ID" value="PGH09628.1"/>
    <property type="molecule type" value="Genomic_DNA"/>
</dbReference>
<gene>
    <name evidence="1" type="ORF">AJ80_07657</name>
</gene>
<reference evidence="1 2" key="1">
    <citation type="submission" date="2017-10" db="EMBL/GenBank/DDBJ databases">
        <title>Comparative genomics in systemic dimorphic fungi from Ajellomycetaceae.</title>
        <authorList>
            <person name="Munoz J.F."/>
            <person name="Mcewen J.G."/>
            <person name="Clay O.K."/>
            <person name="Cuomo C.A."/>
        </authorList>
    </citation>
    <scope>NUCLEOTIDE SEQUENCE [LARGE SCALE GENOMIC DNA]</scope>
    <source>
        <strain evidence="1 2">UAMH7299</strain>
    </source>
</reference>
<dbReference type="STRING" id="1447883.A0A2B7XM05"/>
<comment type="caution">
    <text evidence="1">The sequence shown here is derived from an EMBL/GenBank/DDBJ whole genome shotgun (WGS) entry which is preliminary data.</text>
</comment>
<keyword evidence="2" id="KW-1185">Reference proteome</keyword>
<organism evidence="1 2">
    <name type="scientific">Polytolypa hystricis (strain UAMH7299)</name>
    <dbReference type="NCBI Taxonomy" id="1447883"/>
    <lineage>
        <taxon>Eukaryota</taxon>
        <taxon>Fungi</taxon>
        <taxon>Dikarya</taxon>
        <taxon>Ascomycota</taxon>
        <taxon>Pezizomycotina</taxon>
        <taxon>Eurotiomycetes</taxon>
        <taxon>Eurotiomycetidae</taxon>
        <taxon>Onygenales</taxon>
        <taxon>Onygenales incertae sedis</taxon>
        <taxon>Polytolypa</taxon>
    </lineage>
</organism>
<dbReference type="AlphaFoldDB" id="A0A2B7XM05"/>
<accession>A0A2B7XM05</accession>